<evidence type="ECO:0000313" key="1">
    <source>
        <dbReference type="EnsemblMetazoa" id="BGLB001536-PB"/>
    </source>
</evidence>
<evidence type="ECO:0008006" key="3">
    <source>
        <dbReference type="Google" id="ProtNLM"/>
    </source>
</evidence>
<gene>
    <name evidence="1" type="primary">106055485</name>
</gene>
<reference evidence="1" key="1">
    <citation type="submission" date="2020-05" db="UniProtKB">
        <authorList>
            <consortium name="EnsemblMetazoa"/>
        </authorList>
    </citation>
    <scope>IDENTIFICATION</scope>
    <source>
        <strain evidence="1">BB02</strain>
    </source>
</reference>
<dbReference type="PANTHER" id="PTHR31511:SF12">
    <property type="entry name" value="RHO TERMINATION FACTOR N-TERMINAL DOMAIN-CONTAINING PROTEIN"/>
    <property type="match status" value="1"/>
</dbReference>
<dbReference type="KEGG" id="bgt:106055485"/>
<dbReference type="VEuPathDB" id="VectorBase:BGLAX_029958"/>
<dbReference type="VEuPathDB" id="VectorBase:BGLB001536"/>
<dbReference type="OrthoDB" id="2331628at2759"/>
<evidence type="ECO:0000313" key="2">
    <source>
        <dbReference type="Proteomes" id="UP000076420"/>
    </source>
</evidence>
<dbReference type="RefSeq" id="XP_013067209.2">
    <property type="nucleotide sequence ID" value="XM_013211755.2"/>
</dbReference>
<dbReference type="EnsemblMetazoa" id="BGLB001536-RB">
    <property type="protein sequence ID" value="BGLB001536-PB"/>
    <property type="gene ID" value="BGLB001536"/>
</dbReference>
<accession>A0A2C9JES4</accession>
<sequence>MTETTPPKRHRLEKSSYLPIPQFLEYSWSHVMNVRNESDEQCFKWSILAALHPVEGNLAEEVSSYERFQDELKFSDLEFPIKLQDIPRFEQQNDISVNVFSYIKAKTAFGRQFYETSPVHLSQLNNKRPIDLLYVYEEKKFHYCWIKDLSKWLNKKDVCCRYCLNTFQENDIEEHTRLCKPHGPQRVNIPYPEKNILNHNAKDTKVQCIIYADFECFLEPVEVENKEMLENEKTVINIHKPSGFAYKVVSTKAELNTDIQVYSGEDAAKKFIDELLELENSIKKKLNLKNKIDMIPVVFHNLSRYDSHIIIQEFQKLKDEDIECLPLNVQEFISFSISSLRFIDSYRFLNKSLPSLVASLVDSSKDLKETFRNTYLLAGESQEKFHVLLRKQVYPYEYIKSYEMLSESQLPQEEHFHDTLKDKSISKEDYEHAKKVWAVFNMQTLEDYHNLYVQTDVALLADVFEHFRQMSMELYELDPAEFYSTSGLAWQAALKKTNVQLELLTDLDMHLMIESGKRGGVAMVSHRSSKAHNPSMPHYDLAQPGNNKWIIYLDANNLYGWAMSQPLPLNDFKWLTEEDISTLDIKNISDYTETGYILEVDLEYPEELHDQHNDFPLAPEKINLTKEMLSSYCRDLYEKFHFSETMGDKLIPNLKNKEKYVVHYRTLKLYLKLGMKVTKVHRVISFHQEPWLKPYIDFNKEQRQIAQDDVRKDFFKFMNNTVFGKTIENVRKYDKVIEFVFDDDDLAKAKVRPNFQECVAVNGTNIIQFQKHSLYLNKPVSVGFSILDLSKMFIYEVHYRKIKQKYGDKAKLLFTDTDSLCYELETEDVYDDLQEDRELNDLIDFSNYPQDHKLYNERNKSALGKMKDETRDVPIQTFIGLKPKMYSLVYGEWEKNTAVGVQRDYTERNIKSSDYTKCLENKEQQQGTLHQIESLNHQLRTVKETKVTLTCYDDKRYISDEGIQSLAYGHYRIPKC</sequence>
<name>A0A2C9JES4_BIOGL</name>
<dbReference type="PANTHER" id="PTHR31511">
    <property type="entry name" value="PROTEIN CBG23764"/>
    <property type="match status" value="1"/>
</dbReference>
<dbReference type="STRING" id="6526.A0A2C9JES4"/>
<dbReference type="VEuPathDB" id="VectorBase:BGLAX_041591"/>
<dbReference type="AlphaFoldDB" id="A0A2C9JES4"/>
<protein>
    <recommendedName>
        <fullName evidence="3">DNA-directed DNA polymerase</fullName>
    </recommendedName>
</protein>
<organism evidence="1 2">
    <name type="scientific">Biomphalaria glabrata</name>
    <name type="common">Bloodfluke planorb</name>
    <name type="synonym">Freshwater snail</name>
    <dbReference type="NCBI Taxonomy" id="6526"/>
    <lineage>
        <taxon>Eukaryota</taxon>
        <taxon>Metazoa</taxon>
        <taxon>Spiralia</taxon>
        <taxon>Lophotrochozoa</taxon>
        <taxon>Mollusca</taxon>
        <taxon>Gastropoda</taxon>
        <taxon>Heterobranchia</taxon>
        <taxon>Euthyneura</taxon>
        <taxon>Panpulmonata</taxon>
        <taxon>Hygrophila</taxon>
        <taxon>Lymnaeoidea</taxon>
        <taxon>Planorbidae</taxon>
        <taxon>Biomphalaria</taxon>
    </lineage>
</organism>
<proteinExistence type="predicted"/>
<dbReference type="SUPFAM" id="SSF56672">
    <property type="entry name" value="DNA/RNA polymerases"/>
    <property type="match status" value="1"/>
</dbReference>
<dbReference type="Proteomes" id="UP000076420">
    <property type="component" value="Unassembled WGS sequence"/>
</dbReference>
<dbReference type="InterPro" id="IPR012337">
    <property type="entry name" value="RNaseH-like_sf"/>
</dbReference>
<dbReference type="SUPFAM" id="SSF53098">
    <property type="entry name" value="Ribonuclease H-like"/>
    <property type="match status" value="1"/>
</dbReference>
<dbReference type="InterPro" id="IPR043502">
    <property type="entry name" value="DNA/RNA_pol_sf"/>
</dbReference>